<evidence type="ECO:0000313" key="6">
    <source>
        <dbReference type="EMBL" id="CAD7243824.1"/>
    </source>
</evidence>
<dbReference type="GO" id="GO:0005615">
    <property type="term" value="C:extracellular space"/>
    <property type="evidence" value="ECO:0007669"/>
    <property type="project" value="TreeGrafter"/>
</dbReference>
<dbReference type="EMBL" id="LR900023">
    <property type="protein sequence ID" value="CAD7243824.1"/>
    <property type="molecule type" value="Genomic_DNA"/>
</dbReference>
<dbReference type="InterPro" id="IPR033906">
    <property type="entry name" value="Lipase_N"/>
</dbReference>
<dbReference type="InterPro" id="IPR029058">
    <property type="entry name" value="AB_hydrolase_fold"/>
</dbReference>
<dbReference type="GO" id="GO:0016298">
    <property type="term" value="F:lipase activity"/>
    <property type="evidence" value="ECO:0007669"/>
    <property type="project" value="InterPro"/>
</dbReference>
<gene>
    <name evidence="6" type="ORF">DSTB1V02_LOCUS3735</name>
</gene>
<dbReference type="EMBL" id="CAJPEV010000506">
    <property type="protein sequence ID" value="CAG0885947.1"/>
    <property type="molecule type" value="Genomic_DNA"/>
</dbReference>
<dbReference type="CDD" id="cd00707">
    <property type="entry name" value="Pancreat_lipase_like"/>
    <property type="match status" value="1"/>
</dbReference>
<dbReference type="Proteomes" id="UP000677054">
    <property type="component" value="Unassembled WGS sequence"/>
</dbReference>
<feature type="domain" description="Lipase" evidence="5">
    <location>
        <begin position="98"/>
        <end position="395"/>
    </location>
</feature>
<evidence type="ECO:0000256" key="2">
    <source>
        <dbReference type="ARBA" id="ARBA00010701"/>
    </source>
</evidence>
<dbReference type="PRINTS" id="PR00821">
    <property type="entry name" value="TAGLIPASE"/>
</dbReference>
<dbReference type="SUPFAM" id="SSF53474">
    <property type="entry name" value="alpha/beta-Hydrolases"/>
    <property type="match status" value="1"/>
</dbReference>
<dbReference type="GO" id="GO:0016042">
    <property type="term" value="P:lipid catabolic process"/>
    <property type="evidence" value="ECO:0007669"/>
    <property type="project" value="TreeGrafter"/>
</dbReference>
<keyword evidence="7" id="KW-1185">Reference proteome</keyword>
<dbReference type="Gene3D" id="3.40.50.1820">
    <property type="entry name" value="alpha/beta hydrolase"/>
    <property type="match status" value="1"/>
</dbReference>
<reference evidence="6" key="1">
    <citation type="submission" date="2020-11" db="EMBL/GenBank/DDBJ databases">
        <authorList>
            <person name="Tran Van P."/>
        </authorList>
    </citation>
    <scope>NUCLEOTIDE SEQUENCE</scope>
</reference>
<dbReference type="InterPro" id="IPR013818">
    <property type="entry name" value="Lipase"/>
</dbReference>
<sequence length="447" mass="49081">MGFPHARRSHLPDSDPHRLLSRTPGLLGRIAHARHADHVYSLNGTHRELTRGDILSIFDNIQALQGLDHQIQQNLASAGKEKECHDIVGCFTIEGGAMSHLGLLPVPPHEVGLRLFLYTRLNPVQEQELVWNDEESIRRSNFRPELPTKVIVHGWREHGQREWMVRMKDAILAKEGDANVILAGWKDGARGPLYLLAATNTEMVGRMLGHFLLFARAEAARVHAIGFSLGAMTAGHLGEFFKERGQKLGRISGLDPAALAFTGDNFNGDKTRLDPSDAEFVDVIHTNGAPLIMGGLGAPYPLGHVDFYPNGGEFQPSCNNDVGKAVQNILAGKIGETLDGCNHKRAVEYYLESIASPCKFRTYPCPNEQEFRAGNCMKCSEGGCGTMGYEADSSLARGRQFLATTGHQQAFCGIQYQVWMKMAEGQGETLGSISIRLPSDGSVYLIK</sequence>
<comment type="similarity">
    <text evidence="2 4">Belongs to the AB hydrolase superfamily. Lipase family.</text>
</comment>
<comment type="subcellular location">
    <subcellularLocation>
        <location evidence="1">Secreted</location>
    </subcellularLocation>
</comment>
<dbReference type="InterPro" id="IPR000734">
    <property type="entry name" value="TAG_lipase"/>
</dbReference>
<evidence type="ECO:0000259" key="5">
    <source>
        <dbReference type="Pfam" id="PF00151"/>
    </source>
</evidence>
<dbReference type="AlphaFoldDB" id="A0A7R8X9T6"/>
<evidence type="ECO:0000256" key="4">
    <source>
        <dbReference type="RuleBase" id="RU004262"/>
    </source>
</evidence>
<dbReference type="OrthoDB" id="199913at2759"/>
<organism evidence="6">
    <name type="scientific">Darwinula stevensoni</name>
    <dbReference type="NCBI Taxonomy" id="69355"/>
    <lineage>
        <taxon>Eukaryota</taxon>
        <taxon>Metazoa</taxon>
        <taxon>Ecdysozoa</taxon>
        <taxon>Arthropoda</taxon>
        <taxon>Crustacea</taxon>
        <taxon>Oligostraca</taxon>
        <taxon>Ostracoda</taxon>
        <taxon>Podocopa</taxon>
        <taxon>Podocopida</taxon>
        <taxon>Darwinulocopina</taxon>
        <taxon>Darwinuloidea</taxon>
        <taxon>Darwinulidae</taxon>
        <taxon>Darwinula</taxon>
    </lineage>
</organism>
<proteinExistence type="inferred from homology"/>
<dbReference type="PANTHER" id="PTHR11610">
    <property type="entry name" value="LIPASE"/>
    <property type="match status" value="1"/>
</dbReference>
<evidence type="ECO:0000256" key="1">
    <source>
        <dbReference type="ARBA" id="ARBA00004613"/>
    </source>
</evidence>
<evidence type="ECO:0000256" key="3">
    <source>
        <dbReference type="ARBA" id="ARBA00022525"/>
    </source>
</evidence>
<protein>
    <recommendedName>
        <fullName evidence="5">Lipase domain-containing protein</fullName>
    </recommendedName>
</protein>
<name>A0A7R8X9T6_9CRUS</name>
<evidence type="ECO:0000313" key="7">
    <source>
        <dbReference type="Proteomes" id="UP000677054"/>
    </source>
</evidence>
<accession>A0A7R8X9T6</accession>
<keyword evidence="3" id="KW-0964">Secreted</keyword>
<dbReference type="Pfam" id="PF00151">
    <property type="entry name" value="Lipase"/>
    <property type="match status" value="1"/>
</dbReference>